<protein>
    <submittedName>
        <fullName evidence="2">Uncharacterized protein</fullName>
    </submittedName>
</protein>
<name>A0A7J6C1X1_9TELE</name>
<feature type="region of interest" description="Disordered" evidence="1">
    <location>
        <begin position="100"/>
        <end position="122"/>
    </location>
</feature>
<evidence type="ECO:0000313" key="3">
    <source>
        <dbReference type="Proteomes" id="UP000579812"/>
    </source>
</evidence>
<reference evidence="2 3" key="1">
    <citation type="submission" date="2020-04" db="EMBL/GenBank/DDBJ databases">
        <title>Chromosome-level genome assembly of a cyprinid fish Onychostoma macrolepis by integration of Nanopore Sequencing, Bionano and Hi-C technology.</title>
        <authorList>
            <person name="Wang D."/>
        </authorList>
    </citation>
    <scope>NUCLEOTIDE SEQUENCE [LARGE SCALE GENOMIC DNA]</scope>
    <source>
        <strain evidence="2">SWU-2019</strain>
        <tissue evidence="2">Muscle</tissue>
    </source>
</reference>
<comment type="caution">
    <text evidence="2">The sequence shown here is derived from an EMBL/GenBank/DDBJ whole genome shotgun (WGS) entry which is preliminary data.</text>
</comment>
<sequence length="165" mass="18434">MNSHFSPPAFSPLSPVHAPQLPRSSVCHHGRGVFVSEYRVSSLQQRTAGQDTTPSYGAHFCLNLSGSTVTDGPIDASKEDGSLGRRCNDNHKTIDEITQVPKKASAAEINPSLTDHPSHNDLTMDEITQDEIDFWRELQKKYLEPLKENKEQQEKIADDLRELPK</sequence>
<keyword evidence="3" id="KW-1185">Reference proteome</keyword>
<accession>A0A7J6C1X1</accession>
<dbReference type="EMBL" id="JAAMOB010000018">
    <property type="protein sequence ID" value="KAF4101269.1"/>
    <property type="molecule type" value="Genomic_DNA"/>
</dbReference>
<dbReference type="AlphaFoldDB" id="A0A7J6C1X1"/>
<evidence type="ECO:0000256" key="1">
    <source>
        <dbReference type="SAM" id="MobiDB-lite"/>
    </source>
</evidence>
<gene>
    <name evidence="2" type="ORF">G5714_017701</name>
</gene>
<evidence type="ECO:0000313" key="2">
    <source>
        <dbReference type="EMBL" id="KAF4101269.1"/>
    </source>
</evidence>
<proteinExistence type="predicted"/>
<dbReference type="Proteomes" id="UP000579812">
    <property type="component" value="Unassembled WGS sequence"/>
</dbReference>
<organism evidence="2 3">
    <name type="scientific">Onychostoma macrolepis</name>
    <dbReference type="NCBI Taxonomy" id="369639"/>
    <lineage>
        <taxon>Eukaryota</taxon>
        <taxon>Metazoa</taxon>
        <taxon>Chordata</taxon>
        <taxon>Craniata</taxon>
        <taxon>Vertebrata</taxon>
        <taxon>Euteleostomi</taxon>
        <taxon>Actinopterygii</taxon>
        <taxon>Neopterygii</taxon>
        <taxon>Teleostei</taxon>
        <taxon>Ostariophysi</taxon>
        <taxon>Cypriniformes</taxon>
        <taxon>Cyprinidae</taxon>
        <taxon>Acrossocheilinae</taxon>
        <taxon>Onychostoma</taxon>
    </lineage>
</organism>